<comment type="similarity">
    <text evidence="1 2">Belongs to the BioY family.</text>
</comment>
<feature type="transmembrane region" description="Helical" evidence="3">
    <location>
        <begin position="109"/>
        <end position="131"/>
    </location>
</feature>
<name>A0ABS6TFW8_9ENTE</name>
<evidence type="ECO:0000256" key="1">
    <source>
        <dbReference type="ARBA" id="ARBA00010692"/>
    </source>
</evidence>
<dbReference type="InterPro" id="IPR003784">
    <property type="entry name" value="BioY"/>
</dbReference>
<feature type="transmembrane region" description="Helical" evidence="3">
    <location>
        <begin position="54"/>
        <end position="71"/>
    </location>
</feature>
<dbReference type="PANTHER" id="PTHR34295:SF1">
    <property type="entry name" value="BIOTIN TRANSPORTER BIOY"/>
    <property type="match status" value="1"/>
</dbReference>
<keyword evidence="3" id="KW-1133">Transmembrane helix</keyword>
<evidence type="ECO:0000313" key="4">
    <source>
        <dbReference type="EMBL" id="MBV7391795.1"/>
    </source>
</evidence>
<sequence>MKLSTRELVLAGLFAAIISILSQFTIPLGTIPLTLQTFAVGFAVTLLGKKTGTIAVLIYLLLGLIGLPVFAGGNAGFAVLFGPTGGFLIGFIFSAFTTGWILEKTHLNFFNAILANLVGTFITLLFGAAWLKVSGSMTWTGAFAAGLIPFILPSIIKAFAAGYLAVIIGRRLSYTRMLYQ</sequence>
<comment type="subcellular location">
    <subcellularLocation>
        <location evidence="2">Cell membrane</location>
        <topology evidence="2">Multi-pass membrane protein</topology>
    </subcellularLocation>
</comment>
<keyword evidence="5" id="KW-1185">Reference proteome</keyword>
<dbReference type="RefSeq" id="WP_218327006.1">
    <property type="nucleotide sequence ID" value="NZ_JAHUZB010000006.1"/>
</dbReference>
<keyword evidence="2" id="KW-0813">Transport</keyword>
<dbReference type="PIRSF" id="PIRSF016661">
    <property type="entry name" value="BioY"/>
    <property type="match status" value="1"/>
</dbReference>
<accession>A0ABS6TFW8</accession>
<feature type="transmembrane region" description="Helical" evidence="3">
    <location>
        <begin position="77"/>
        <end position="102"/>
    </location>
</feature>
<dbReference type="PANTHER" id="PTHR34295">
    <property type="entry name" value="BIOTIN TRANSPORTER BIOY"/>
    <property type="match status" value="1"/>
</dbReference>
<reference evidence="4 5" key="1">
    <citation type="submission" date="2021-06" db="EMBL/GenBank/DDBJ databases">
        <title>Enterococcus alishanensis sp. nov., a novel lactic acid bacterium isolated from fresh coffee beans.</title>
        <authorList>
            <person name="Chen Y.-S."/>
        </authorList>
    </citation>
    <scope>NUCLEOTIDE SEQUENCE [LARGE SCALE GENOMIC DNA]</scope>
    <source>
        <strain evidence="4 5">ALS3</strain>
    </source>
</reference>
<keyword evidence="3" id="KW-0812">Transmembrane</keyword>
<proteinExistence type="inferred from homology"/>
<feature type="transmembrane region" description="Helical" evidence="3">
    <location>
        <begin position="143"/>
        <end position="168"/>
    </location>
</feature>
<comment type="caution">
    <text evidence="4">The sequence shown here is derived from an EMBL/GenBank/DDBJ whole genome shotgun (WGS) entry which is preliminary data.</text>
</comment>
<evidence type="ECO:0000256" key="3">
    <source>
        <dbReference type="SAM" id="Phobius"/>
    </source>
</evidence>
<evidence type="ECO:0000313" key="5">
    <source>
        <dbReference type="Proteomes" id="UP000774130"/>
    </source>
</evidence>
<dbReference type="EMBL" id="JAHUZB010000006">
    <property type="protein sequence ID" value="MBV7391795.1"/>
    <property type="molecule type" value="Genomic_DNA"/>
</dbReference>
<dbReference type="Pfam" id="PF02632">
    <property type="entry name" value="BioY"/>
    <property type="match status" value="1"/>
</dbReference>
<organism evidence="4 5">
    <name type="scientific">Enterococcus alishanensis</name>
    <dbReference type="NCBI Taxonomy" id="1303817"/>
    <lineage>
        <taxon>Bacteria</taxon>
        <taxon>Bacillati</taxon>
        <taxon>Bacillota</taxon>
        <taxon>Bacilli</taxon>
        <taxon>Lactobacillales</taxon>
        <taxon>Enterococcaceae</taxon>
        <taxon>Enterococcus</taxon>
    </lineage>
</organism>
<keyword evidence="2" id="KW-1003">Cell membrane</keyword>
<dbReference type="Proteomes" id="UP000774130">
    <property type="component" value="Unassembled WGS sequence"/>
</dbReference>
<evidence type="ECO:0000256" key="2">
    <source>
        <dbReference type="PIRNR" id="PIRNR016661"/>
    </source>
</evidence>
<keyword evidence="2 3" id="KW-0472">Membrane</keyword>
<gene>
    <name evidence="4" type="ORF">KUA55_13990</name>
</gene>
<feature type="transmembrane region" description="Helical" evidence="3">
    <location>
        <begin position="30"/>
        <end position="47"/>
    </location>
</feature>
<feature type="transmembrane region" description="Helical" evidence="3">
    <location>
        <begin position="7"/>
        <end position="24"/>
    </location>
</feature>
<protein>
    <recommendedName>
        <fullName evidence="2">Biotin transporter</fullName>
    </recommendedName>
</protein>